<feature type="transmembrane region" description="Helical" evidence="1">
    <location>
        <begin position="104"/>
        <end position="123"/>
    </location>
</feature>
<dbReference type="RefSeq" id="WP_248211349.1">
    <property type="nucleotide sequence ID" value="NZ_JALNMH010000017.1"/>
</dbReference>
<sequence>MSSAWTEQPVPARGRGPRSGWIAAALQLAVLRRPRQRLGPGDLGRFAVAAAIWLLAGLLLDDLLIDTPRVFSEWALTERSFPLLLALAGAALVCALLRRSGVALGLASIVLLALLPGTLLWIWVQARFEPGGWLARLPMLYLVLFAVQLARWAGAAAPSWRRGGAALSAAGLLLAAWMLVPDSPWWWTSEPEDDEAAFVEEDSPSLDGISAEQLWQTQPDMLDAALARLAPQRPDNVDLYVLALAGDGNENVFRNEVGYVRRLAEQRLGAKDRVLSLVNHPDTLDAAPIASVSNLRRALQGLARVMDTEEDLLWLFMTSHGSEDHQLYLGLDPLPLDWLDPATLRQLLEEAGIRWRVIVVSACYSGGFIEPLRDEHSLLITAARADRPSFGCGVQSQITWFGEAFLVEALNQGLGFDAAYREARRRIREREREEEERPSYPQIALGQAIAPRLEAWRATLGDSPRVEFETGMPVAPGGE</sequence>
<feature type="transmembrane region" description="Helical" evidence="1">
    <location>
        <begin position="43"/>
        <end position="60"/>
    </location>
</feature>
<dbReference type="EMBL" id="JALNMH010000017">
    <property type="protein sequence ID" value="MCK7595410.1"/>
    <property type="molecule type" value="Genomic_DNA"/>
</dbReference>
<keyword evidence="1" id="KW-1133">Transmembrane helix</keyword>
<keyword evidence="1" id="KW-0812">Transmembrane</keyword>
<dbReference type="Pfam" id="PF01650">
    <property type="entry name" value="Peptidase_C13"/>
    <property type="match status" value="1"/>
</dbReference>
<feature type="transmembrane region" description="Helical" evidence="1">
    <location>
        <begin position="80"/>
        <end position="97"/>
    </location>
</feature>
<evidence type="ECO:0000256" key="1">
    <source>
        <dbReference type="SAM" id="Phobius"/>
    </source>
</evidence>
<feature type="transmembrane region" description="Helical" evidence="1">
    <location>
        <begin position="165"/>
        <end position="187"/>
    </location>
</feature>
<reference evidence="2" key="1">
    <citation type="submission" date="2022-04" db="EMBL/GenBank/DDBJ databases">
        <title>Lysobacter sp. CAU 1642 isolated from sea sand.</title>
        <authorList>
            <person name="Kim W."/>
        </authorList>
    </citation>
    <scope>NUCLEOTIDE SEQUENCE</scope>
    <source>
        <strain evidence="2">CAU 1642</strain>
    </source>
</reference>
<dbReference type="Gene3D" id="3.40.50.1460">
    <property type="match status" value="1"/>
</dbReference>
<keyword evidence="3" id="KW-1185">Reference proteome</keyword>
<protein>
    <submittedName>
        <fullName evidence="2">C13 family peptidase</fullName>
    </submittedName>
</protein>
<gene>
    <name evidence="2" type="ORF">M0G41_17255</name>
</gene>
<organism evidence="2 3">
    <name type="scientific">Pseudomarimonas salicorniae</name>
    <dbReference type="NCBI Taxonomy" id="2933270"/>
    <lineage>
        <taxon>Bacteria</taxon>
        <taxon>Pseudomonadati</taxon>
        <taxon>Pseudomonadota</taxon>
        <taxon>Gammaproteobacteria</taxon>
        <taxon>Lysobacterales</taxon>
        <taxon>Lysobacteraceae</taxon>
        <taxon>Pseudomarimonas</taxon>
    </lineage>
</organism>
<name>A0ABT0GN37_9GAMM</name>
<comment type="caution">
    <text evidence="2">The sequence shown here is derived from an EMBL/GenBank/DDBJ whole genome shotgun (WGS) entry which is preliminary data.</text>
</comment>
<proteinExistence type="predicted"/>
<keyword evidence="1" id="KW-0472">Membrane</keyword>
<dbReference type="InterPro" id="IPR001096">
    <property type="entry name" value="Peptidase_C13"/>
</dbReference>
<feature type="transmembrane region" description="Helical" evidence="1">
    <location>
        <begin position="135"/>
        <end position="153"/>
    </location>
</feature>
<evidence type="ECO:0000313" key="2">
    <source>
        <dbReference type="EMBL" id="MCK7595410.1"/>
    </source>
</evidence>
<evidence type="ECO:0000313" key="3">
    <source>
        <dbReference type="Proteomes" id="UP001431449"/>
    </source>
</evidence>
<accession>A0ABT0GN37</accession>
<dbReference type="Proteomes" id="UP001431449">
    <property type="component" value="Unassembled WGS sequence"/>
</dbReference>